<evidence type="ECO:0000313" key="3">
    <source>
        <dbReference type="EMBL" id="EDX76111.1"/>
    </source>
</evidence>
<sequence length="331" mass="37050">MDLQVMAWITGQTLQNGKYTIQQELGRGRCAITYRVQDDTGKDFVVKTLNQDILSQLPDVERTSIESKFCDEALKLERCKHPHIVRVYRTFQDESLFCILMEYIAGIKLSDLTLPIPQQEALVYIQQVGEALIEVHQQGLLHRDVKPENIMVRAGKQQAVLIDFDLAGEFNNPLTSRWKDKQFAPVELSSTNRKQGAYTDVYSLAATLYVLLTGKFPATALDRLDDIAELVEPKTLKFDISERVNQAIVQGMKLDYGDRPQTMEEWLALLGIRRGIRVPGFPQTKAEWVKVGKIVGGILGIAAAIAGIISMTVDIGVWSPDSSSPSPEETN</sequence>
<evidence type="ECO:0000259" key="2">
    <source>
        <dbReference type="PROSITE" id="PS50011"/>
    </source>
</evidence>
<dbReference type="CDD" id="cd14014">
    <property type="entry name" value="STKc_PknB_like"/>
    <property type="match status" value="1"/>
</dbReference>
<name>B4VPJ8_9CYAN</name>
<keyword evidence="1" id="KW-0812">Transmembrane</keyword>
<feature type="domain" description="Protein kinase" evidence="2">
    <location>
        <begin position="19"/>
        <end position="281"/>
    </location>
</feature>
<dbReference type="InterPro" id="IPR011009">
    <property type="entry name" value="Kinase-like_dom_sf"/>
</dbReference>
<dbReference type="Proteomes" id="UP000003835">
    <property type="component" value="Unassembled WGS sequence"/>
</dbReference>
<protein>
    <recommendedName>
        <fullName evidence="2">Protein kinase domain-containing protein</fullName>
    </recommendedName>
</protein>
<dbReference type="PROSITE" id="PS00108">
    <property type="entry name" value="PROTEIN_KINASE_ST"/>
    <property type="match status" value="1"/>
</dbReference>
<dbReference type="GO" id="GO:0004674">
    <property type="term" value="F:protein serine/threonine kinase activity"/>
    <property type="evidence" value="ECO:0007669"/>
    <property type="project" value="TreeGrafter"/>
</dbReference>
<dbReference type="AlphaFoldDB" id="B4VPJ8"/>
<dbReference type="SMART" id="SM00220">
    <property type="entry name" value="S_TKc"/>
    <property type="match status" value="1"/>
</dbReference>
<keyword evidence="4" id="KW-1185">Reference proteome</keyword>
<dbReference type="GO" id="GO:0005524">
    <property type="term" value="F:ATP binding"/>
    <property type="evidence" value="ECO:0007669"/>
    <property type="project" value="InterPro"/>
</dbReference>
<dbReference type="InterPro" id="IPR053235">
    <property type="entry name" value="Ser_Thr_kinase"/>
</dbReference>
<dbReference type="Gene3D" id="1.10.510.10">
    <property type="entry name" value="Transferase(Phosphotransferase) domain 1"/>
    <property type="match status" value="1"/>
</dbReference>
<dbReference type="HOGENOM" id="CLU_000288_63_44_3"/>
<dbReference type="STRING" id="118168.MC7420_5545"/>
<dbReference type="InterPro" id="IPR008271">
    <property type="entry name" value="Ser/Thr_kinase_AS"/>
</dbReference>
<accession>B4VPJ8</accession>
<dbReference type="GO" id="GO:0005737">
    <property type="term" value="C:cytoplasm"/>
    <property type="evidence" value="ECO:0007669"/>
    <property type="project" value="TreeGrafter"/>
</dbReference>
<dbReference type="EMBL" id="DS989847">
    <property type="protein sequence ID" value="EDX76111.1"/>
    <property type="molecule type" value="Genomic_DNA"/>
</dbReference>
<evidence type="ECO:0000256" key="1">
    <source>
        <dbReference type="SAM" id="Phobius"/>
    </source>
</evidence>
<evidence type="ECO:0000313" key="4">
    <source>
        <dbReference type="Proteomes" id="UP000003835"/>
    </source>
</evidence>
<reference evidence="3 4" key="1">
    <citation type="submission" date="2008-07" db="EMBL/GenBank/DDBJ databases">
        <authorList>
            <person name="Tandeau de Marsac N."/>
            <person name="Ferriera S."/>
            <person name="Johnson J."/>
            <person name="Kravitz S."/>
            <person name="Beeson K."/>
            <person name="Sutton G."/>
            <person name="Rogers Y.-H."/>
            <person name="Friedman R."/>
            <person name="Frazier M."/>
            <person name="Venter J.C."/>
        </authorList>
    </citation>
    <scope>NUCLEOTIDE SEQUENCE [LARGE SCALE GENOMIC DNA]</scope>
    <source>
        <strain evidence="3 4">PCC 7420</strain>
    </source>
</reference>
<dbReference type="SUPFAM" id="SSF56112">
    <property type="entry name" value="Protein kinase-like (PK-like)"/>
    <property type="match status" value="1"/>
</dbReference>
<dbReference type="eggNOG" id="COG0515">
    <property type="taxonomic scope" value="Bacteria"/>
</dbReference>
<keyword evidence="1" id="KW-1133">Transmembrane helix</keyword>
<dbReference type="PROSITE" id="PS50011">
    <property type="entry name" value="PROTEIN_KINASE_DOM"/>
    <property type="match status" value="1"/>
</dbReference>
<proteinExistence type="predicted"/>
<gene>
    <name evidence="3" type="ORF">MC7420_5545</name>
</gene>
<feature type="transmembrane region" description="Helical" evidence="1">
    <location>
        <begin position="294"/>
        <end position="318"/>
    </location>
</feature>
<organism evidence="3 4">
    <name type="scientific">Coleofasciculus chthonoplastes PCC 7420</name>
    <dbReference type="NCBI Taxonomy" id="118168"/>
    <lineage>
        <taxon>Bacteria</taxon>
        <taxon>Bacillati</taxon>
        <taxon>Cyanobacteriota</taxon>
        <taxon>Cyanophyceae</taxon>
        <taxon>Coleofasciculales</taxon>
        <taxon>Coleofasciculaceae</taxon>
        <taxon>Coleofasciculus</taxon>
    </lineage>
</organism>
<dbReference type="PANTHER" id="PTHR24361">
    <property type="entry name" value="MITOGEN-ACTIVATED KINASE KINASE KINASE"/>
    <property type="match status" value="1"/>
</dbReference>
<dbReference type="Pfam" id="PF00069">
    <property type="entry name" value="Pkinase"/>
    <property type="match status" value="1"/>
</dbReference>
<keyword evidence="1" id="KW-0472">Membrane</keyword>
<dbReference type="InterPro" id="IPR000719">
    <property type="entry name" value="Prot_kinase_dom"/>
</dbReference>